<protein>
    <submittedName>
        <fullName evidence="3">Outer membrane protein</fullName>
    </submittedName>
</protein>
<gene>
    <name evidence="3" type="ORF">Theos_2437</name>
</gene>
<dbReference type="AlphaFoldDB" id="K7R8K2"/>
<dbReference type="PANTHER" id="PTHR30203">
    <property type="entry name" value="OUTER MEMBRANE CATION EFFLUX PROTEIN"/>
    <property type="match status" value="1"/>
</dbReference>
<accession>K7R8K2</accession>
<dbReference type="GO" id="GO:0015562">
    <property type="term" value="F:efflux transmembrane transporter activity"/>
    <property type="evidence" value="ECO:0007669"/>
    <property type="project" value="InterPro"/>
</dbReference>
<keyword evidence="3" id="KW-0614">Plasmid</keyword>
<proteinExistence type="inferred from homology"/>
<dbReference type="InterPro" id="IPR003423">
    <property type="entry name" value="OMP_efflux"/>
</dbReference>
<sequence>MVFPLLLSPSLAQPASMTLADALRQALETGPGLQAAQVALQNAELQLRAREADPTTLILDLTRARQAYALAQANLAYARLQVLQGVVNTYLALYENQENLKLQEAQVALAERNLQVAKARQAVGNATPLDVARAQASLDSARQTLATLQGQRPILAGQLAVQLGLSDLGPVVLAAPPEPPSLTAPLEDLEVGLADRIPSLLQARQAVEYDELQVKLYDNDYTPALTLRTAQLALENDRKALDLAQKNALTSLRNAYEAARAAYGAIALAQASLQNAQKVLEQDQAAFRAGTVSALQLQADQVSVMTAAYALLQAKNSYLRALVALSLAAGQDLTGLLPQ</sequence>
<dbReference type="SUPFAM" id="SSF56954">
    <property type="entry name" value="Outer membrane efflux proteins (OEP)"/>
    <property type="match status" value="1"/>
</dbReference>
<feature type="coiled-coil region" evidence="2">
    <location>
        <begin position="100"/>
        <end position="151"/>
    </location>
</feature>
<dbReference type="PANTHER" id="PTHR30203:SF24">
    <property type="entry name" value="BLR4935 PROTEIN"/>
    <property type="match status" value="1"/>
</dbReference>
<keyword evidence="4" id="KW-1185">Reference proteome</keyword>
<evidence type="ECO:0000256" key="1">
    <source>
        <dbReference type="ARBA" id="ARBA00007613"/>
    </source>
</evidence>
<dbReference type="PATRIC" id="fig|751945.3.peg.2378"/>
<reference evidence="3 4" key="1">
    <citation type="journal article" date="2013" name="Genome Announc.">
        <title>Whole Genome Sequencing of Thermus oshimai JL-2 and Thermus thermophilus JL-18, Incomplete Denitrifiers from the United States Great Basin.</title>
        <authorList>
            <person name="Murugapiran S.K."/>
            <person name="Huntemann M."/>
            <person name="Wei C.L."/>
            <person name="Han J."/>
            <person name="Detter J.C."/>
            <person name="Han C.S."/>
            <person name="Erkkila T.H."/>
            <person name="Teshima H."/>
            <person name="Chen A."/>
            <person name="Kyrpides N."/>
            <person name="Mavrommatis K."/>
            <person name="Markowitz V."/>
            <person name="Szeto E."/>
            <person name="Ivanova N."/>
            <person name="Pagani I."/>
            <person name="Lam J."/>
            <person name="McDonald A.I."/>
            <person name="Dodsworth J.A."/>
            <person name="Pati A."/>
            <person name="Goodwin L."/>
            <person name="Peters L."/>
            <person name="Pitluck S."/>
            <person name="Woyke T."/>
            <person name="Hedlund B.P."/>
        </authorList>
    </citation>
    <scope>NUCLEOTIDE SEQUENCE</scope>
    <source>
        <strain evidence="3 4">JL-2</strain>
        <plasmid evidence="3">pTHEOS01</plasmid>
    </source>
</reference>
<dbReference type="Gene3D" id="1.20.1600.10">
    <property type="entry name" value="Outer membrane efflux proteins (OEP)"/>
    <property type="match status" value="1"/>
</dbReference>
<organism evidence="3 4">
    <name type="scientific">Thermus oshimai JL-2</name>
    <dbReference type="NCBI Taxonomy" id="751945"/>
    <lineage>
        <taxon>Bacteria</taxon>
        <taxon>Thermotogati</taxon>
        <taxon>Deinococcota</taxon>
        <taxon>Deinococci</taxon>
        <taxon>Thermales</taxon>
        <taxon>Thermaceae</taxon>
        <taxon>Thermus</taxon>
    </lineage>
</organism>
<dbReference type="InterPro" id="IPR010131">
    <property type="entry name" value="MdtP/NodT-like"/>
</dbReference>
<dbReference type="Pfam" id="PF02321">
    <property type="entry name" value="OEP"/>
    <property type="match status" value="1"/>
</dbReference>
<dbReference type="HOGENOM" id="CLU_791604_0_0_0"/>
<comment type="similarity">
    <text evidence="1">Belongs to the outer membrane factor (OMF) (TC 1.B.17) family.</text>
</comment>
<geneLocation type="plasmid" evidence="3 4">
    <name>pTHEOS01</name>
</geneLocation>
<evidence type="ECO:0000313" key="4">
    <source>
        <dbReference type="Proteomes" id="UP000000211"/>
    </source>
</evidence>
<evidence type="ECO:0000313" key="3">
    <source>
        <dbReference type="EMBL" id="AFV77414.1"/>
    </source>
</evidence>
<dbReference type="Proteomes" id="UP000000211">
    <property type="component" value="Plasmid pTHEOS01"/>
</dbReference>
<evidence type="ECO:0000256" key="2">
    <source>
        <dbReference type="SAM" id="Coils"/>
    </source>
</evidence>
<dbReference type="KEGG" id="tos:Theos_2437"/>
<name>K7R8K2_THEOS</name>
<dbReference type="EMBL" id="CP003250">
    <property type="protein sequence ID" value="AFV77414.1"/>
    <property type="molecule type" value="Genomic_DNA"/>
</dbReference>
<keyword evidence="2" id="KW-0175">Coiled coil</keyword>
<feature type="coiled-coil region" evidence="2">
    <location>
        <begin position="227"/>
        <end position="286"/>
    </location>
</feature>